<protein>
    <recommendedName>
        <fullName evidence="3">Transposase domain-containing protein</fullName>
    </recommendedName>
</protein>
<name>A0A7M5VGH2_9CNID</name>
<keyword evidence="2" id="KW-1185">Reference proteome</keyword>
<evidence type="ECO:0000313" key="1">
    <source>
        <dbReference type="EnsemblMetazoa" id="CLYHEMP012006.1"/>
    </source>
</evidence>
<dbReference type="Proteomes" id="UP000594262">
    <property type="component" value="Unplaced"/>
</dbReference>
<dbReference type="GeneID" id="136823625"/>
<dbReference type="InterPro" id="IPR004242">
    <property type="entry name" value="Transposase_21"/>
</dbReference>
<dbReference type="EnsemblMetazoa" id="CLYHEMT012006.1">
    <property type="protein sequence ID" value="CLYHEMP012006.1"/>
    <property type="gene ID" value="CLYHEMG012006"/>
</dbReference>
<reference evidence="1" key="1">
    <citation type="submission" date="2021-01" db="UniProtKB">
        <authorList>
            <consortium name="EnsemblMetazoa"/>
        </authorList>
    </citation>
    <scope>IDENTIFICATION</scope>
</reference>
<evidence type="ECO:0000313" key="2">
    <source>
        <dbReference type="Proteomes" id="UP000594262"/>
    </source>
</evidence>
<dbReference type="PANTHER" id="PTHR46579:SF2">
    <property type="entry name" value="C2H2-TYPE DOMAIN-CONTAINING PROTEIN"/>
    <property type="match status" value="1"/>
</dbReference>
<proteinExistence type="predicted"/>
<sequence>MQDLLKRKGFLESLFKPSKKSSVLSDIYDGNWYKEFKDIDGSLFFSNKRNIGLILNFDFFNPFKRSNYSLGVIYAVIINLPREERFLWKNVLTLAIIPGPSEPNLTINSYLRPLVDELLECWYTGVKLVEPDGLPAMYKFALGINTCDLPALRKIGGFLSHNARQGCSKCQVQFFMDKNSLQNGNRSIGGFDESKWTERNGDEHRSTAFSLLACKTLAERSEMERQGGVRYSDLYRLPYYDPIRNHVIDPMHNIFLGVAKHVFTVWIEGKTLPKEKFALVEDRQGTLKIPSDLGRITKTVCTNYSTMKADEWKHWTMVYSLYCLKSVIPRTDYEIWKKFVMACHKLCRPVIKWQDVVDAHELFVEFCKEFKERYSNSDLVPNLHMMLHIKKCIADFGPIYAFWCFGFERYNGTLGSFQTNGHSISIQLMRKFVSMSKVENADDDDNLEQVTLADFNHTDAVRILEAEVIDESSFQQQFEVLRSKAHRVTFDSEDLHDLKRMFKSYCNMKGITKISPSGKSALVVAFGNQVYACNRYRGSSPYSYVIARWHSKENKKEFRPAVIQDLFEIEASGDDTKMKKFWVARLKWFKEVEPASDKFHYGNNAHLTLWDTQYITPDKNTYIPVRFIKSRFVYRHEEMKLKEGRKTVTIAIELPFQSFL</sequence>
<dbReference type="PANTHER" id="PTHR46579">
    <property type="entry name" value="F5/8 TYPE C DOMAIN-CONTAINING PROTEIN-RELATED"/>
    <property type="match status" value="1"/>
</dbReference>
<organism evidence="1 2">
    <name type="scientific">Clytia hemisphaerica</name>
    <dbReference type="NCBI Taxonomy" id="252671"/>
    <lineage>
        <taxon>Eukaryota</taxon>
        <taxon>Metazoa</taxon>
        <taxon>Cnidaria</taxon>
        <taxon>Hydrozoa</taxon>
        <taxon>Hydroidolina</taxon>
        <taxon>Leptothecata</taxon>
        <taxon>Obeliida</taxon>
        <taxon>Clytiidae</taxon>
        <taxon>Clytia</taxon>
    </lineage>
</organism>
<dbReference type="AlphaFoldDB" id="A0A7M5VGH2"/>
<dbReference type="OrthoDB" id="5987552at2759"/>
<accession>A0A7M5VGH2</accession>
<dbReference type="RefSeq" id="XP_066935902.1">
    <property type="nucleotide sequence ID" value="XM_067079801.1"/>
</dbReference>
<dbReference type="Pfam" id="PF02992">
    <property type="entry name" value="Transposase_21"/>
    <property type="match status" value="1"/>
</dbReference>
<evidence type="ECO:0008006" key="3">
    <source>
        <dbReference type="Google" id="ProtNLM"/>
    </source>
</evidence>